<dbReference type="GeneID" id="84590952"/>
<organism evidence="2">
    <name type="scientific">Aspergillus niger</name>
    <dbReference type="NCBI Taxonomy" id="5061"/>
    <lineage>
        <taxon>Eukaryota</taxon>
        <taxon>Fungi</taxon>
        <taxon>Dikarya</taxon>
        <taxon>Ascomycota</taxon>
        <taxon>Pezizomycotina</taxon>
        <taxon>Eurotiomycetes</taxon>
        <taxon>Eurotiomycetidae</taxon>
        <taxon>Eurotiales</taxon>
        <taxon>Aspergillaceae</taxon>
        <taxon>Aspergillus</taxon>
        <taxon>Aspergillus subgen. Circumdati</taxon>
    </lineage>
</organism>
<reference evidence="2" key="2">
    <citation type="submission" date="2025-08" db="UniProtKB">
        <authorList>
            <consortium name="RefSeq"/>
        </authorList>
    </citation>
    <scope>IDENTIFICATION</scope>
</reference>
<evidence type="ECO:0000256" key="1">
    <source>
        <dbReference type="SAM" id="MobiDB-lite"/>
    </source>
</evidence>
<dbReference type="KEGG" id="ang:An04g06710"/>
<proteinExistence type="predicted"/>
<accession>A0AAJ8E1V3</accession>
<protein>
    <submittedName>
        <fullName evidence="2">Uncharacterized protein</fullName>
    </submittedName>
</protein>
<gene>
    <name evidence="2" type="ORF">An04g06710</name>
</gene>
<dbReference type="VEuPathDB" id="FungiDB:An04g06710"/>
<feature type="region of interest" description="Disordered" evidence="1">
    <location>
        <begin position="1"/>
        <end position="27"/>
    </location>
</feature>
<feature type="region of interest" description="Disordered" evidence="1">
    <location>
        <begin position="58"/>
        <end position="81"/>
    </location>
</feature>
<feature type="compositionally biased region" description="Basic and acidic residues" evidence="1">
    <location>
        <begin position="15"/>
        <end position="26"/>
    </location>
</feature>
<dbReference type="RefSeq" id="XP_059603621.1">
    <property type="nucleotide sequence ID" value="XM_059747605.1"/>
</dbReference>
<name>A0AAJ8E1V3_ASPNG</name>
<dbReference type="AlphaFoldDB" id="A0AAJ8E1V3"/>
<sequence length="161" mass="17199">MVEVVGTGGVQRQRSKSEGDQRKNTEENIGQMILIETQHVDSSGITVVPERAQEWKATHTAGQKGKMSSPTFPGPTSSQSRPEFYGSLSMVPNPEAVIGKVIACQSSGAYAIPPGLWNGPGHVVSGSLPLVVSVVRSLVAGPYIIASKSDWDREHGGYLWL</sequence>
<evidence type="ECO:0000313" key="2">
    <source>
        <dbReference type="RefSeq" id="XP_059603621.1"/>
    </source>
</evidence>
<reference evidence="2" key="1">
    <citation type="submission" date="2025-02" db="EMBL/GenBank/DDBJ databases">
        <authorList>
            <consortium name="NCBI Genome Project"/>
        </authorList>
    </citation>
    <scope>NUCLEOTIDE SEQUENCE</scope>
</reference>
<feature type="compositionally biased region" description="Polar residues" evidence="1">
    <location>
        <begin position="66"/>
        <end position="81"/>
    </location>
</feature>